<keyword evidence="1" id="KW-0812">Transmembrane</keyword>
<evidence type="ECO:0000313" key="2">
    <source>
        <dbReference type="EMBL" id="EED34770.1"/>
    </source>
</evidence>
<gene>
    <name evidence="2" type="ORF">NOR51B_709</name>
</gene>
<feature type="transmembrane region" description="Helical" evidence="1">
    <location>
        <begin position="66"/>
        <end position="91"/>
    </location>
</feature>
<dbReference type="HOGENOM" id="CLU_055621_0_0_6"/>
<feature type="transmembrane region" description="Helical" evidence="1">
    <location>
        <begin position="98"/>
        <end position="114"/>
    </location>
</feature>
<dbReference type="PANTHER" id="PTHR37308">
    <property type="entry name" value="INTEGRAL MEMBRANE PROTEIN"/>
    <property type="match status" value="1"/>
</dbReference>
<keyword evidence="1" id="KW-1133">Transmembrane helix</keyword>
<dbReference type="AlphaFoldDB" id="B8KSK3"/>
<dbReference type="STRING" id="565045.NOR51B_709"/>
<keyword evidence="3" id="KW-1185">Reference proteome</keyword>
<accession>B8KSK3</accession>
<dbReference type="PANTHER" id="PTHR37308:SF1">
    <property type="entry name" value="POLYPRENYL-PHOSPHATE TRANSPORTER"/>
    <property type="match status" value="1"/>
</dbReference>
<dbReference type="eggNOG" id="COG2035">
    <property type="taxonomic scope" value="Bacteria"/>
</dbReference>
<dbReference type="EMBL" id="DS999411">
    <property type="protein sequence ID" value="EED34770.1"/>
    <property type="molecule type" value="Genomic_DNA"/>
</dbReference>
<evidence type="ECO:0000313" key="3">
    <source>
        <dbReference type="Proteomes" id="UP000004699"/>
    </source>
</evidence>
<evidence type="ECO:0000256" key="1">
    <source>
        <dbReference type="SAM" id="Phobius"/>
    </source>
</evidence>
<dbReference type="Pfam" id="PF04018">
    <property type="entry name" value="VCA0040-like"/>
    <property type="match status" value="1"/>
</dbReference>
<feature type="transmembrane region" description="Helical" evidence="1">
    <location>
        <begin position="227"/>
        <end position="244"/>
    </location>
</feature>
<dbReference type="InterPro" id="IPR007163">
    <property type="entry name" value="VCA0040-like"/>
</dbReference>
<keyword evidence="1" id="KW-0472">Membrane</keyword>
<feature type="transmembrane region" description="Helical" evidence="1">
    <location>
        <begin position="279"/>
        <end position="300"/>
    </location>
</feature>
<dbReference type="Proteomes" id="UP000004699">
    <property type="component" value="Unassembled WGS sequence"/>
</dbReference>
<dbReference type="OrthoDB" id="9793746at2"/>
<feature type="transmembrane region" description="Helical" evidence="1">
    <location>
        <begin position="126"/>
        <end position="147"/>
    </location>
</feature>
<dbReference type="RefSeq" id="WP_009019518.1">
    <property type="nucleotide sequence ID" value="NZ_DS999411.1"/>
</dbReference>
<protein>
    <submittedName>
        <fullName evidence="2">Inner membrane protein</fullName>
    </submittedName>
</protein>
<sequence>MNPLGIFWRGMAMGAADVVPGVSGGTIALITGIYDRLIAALSAVNKTSVRLLLQGQWRQLWQHFDAGFLAVLFLGIVTAIITLANVIHFLLETHPLPLWSFFFGLVLASVIHLLQKELWPVTPVSLVLGGLGVIVALAIAFAPVAGFPPTYWGFTFAGALAICAMILPGISGSFILLIIGMYAPVIEALTTPAMGYLACFIVGCTVGLLSFSKLLHFLVGHYRAPTMALLTGFLAGSLVSLWPWQIPTVVVMDRHGEDRVVQSDPVLPSTFADQVSDPTILLCLVAMVFGIAVIASATVADKYSSAARP</sequence>
<reference evidence="3" key="1">
    <citation type="journal article" date="2013" name="BMC Microbiol.">
        <title>Taxonomy and evolution of bacteriochlorophyll a-containing members of the OM60/NOR5 clade of marine gammaproteobacteria: description of Luminiphilus syltensis gen. nov., sp. nov., reclassification of Haliea rubra as Pseudohaliea rubra gen. nov., comb. nov., and emendation of Chromatocurvus halotolerans.</title>
        <authorList>
            <person name="Spring S."/>
            <person name="Riedel T."/>
            <person name="Sproer C."/>
            <person name="Yan S."/>
            <person name="Harder J."/>
            <person name="Fuchs B.M."/>
        </authorList>
    </citation>
    <scope>NUCLEOTIDE SEQUENCE [LARGE SCALE GENOMIC DNA]</scope>
    <source>
        <strain evidence="3">NOR51-B</strain>
    </source>
</reference>
<proteinExistence type="predicted"/>
<feature type="transmembrane region" description="Helical" evidence="1">
    <location>
        <begin position="159"/>
        <end position="183"/>
    </location>
</feature>
<name>B8KSK3_9GAMM</name>
<feature type="transmembrane region" description="Helical" evidence="1">
    <location>
        <begin position="195"/>
        <end position="215"/>
    </location>
</feature>
<organism evidence="2 3">
    <name type="scientific">Luminiphilus syltensis NOR5-1B</name>
    <dbReference type="NCBI Taxonomy" id="565045"/>
    <lineage>
        <taxon>Bacteria</taxon>
        <taxon>Pseudomonadati</taxon>
        <taxon>Pseudomonadota</taxon>
        <taxon>Gammaproteobacteria</taxon>
        <taxon>Cellvibrionales</taxon>
        <taxon>Halieaceae</taxon>
        <taxon>Luminiphilus</taxon>
    </lineage>
</organism>